<dbReference type="GO" id="GO:1902201">
    <property type="term" value="P:negative regulation of bacterial-type flagellum-dependent cell motility"/>
    <property type="evidence" value="ECO:0007669"/>
    <property type="project" value="TreeGrafter"/>
</dbReference>
<accession>A0A173ZQA6</accession>
<dbReference type="GO" id="GO:0052621">
    <property type="term" value="F:diguanylate cyclase activity"/>
    <property type="evidence" value="ECO:0007669"/>
    <property type="project" value="UniProtKB-EC"/>
</dbReference>
<sequence length="244" mass="27948">MDSLELDRSKGSLLPHTVVSAKQNVYFFSPVHFREREIGYLVLESCDYLLDHQFLFETLNTFRTSIEALYGKLILRKKNKQLSQLYIHDSLTGLYNRMAYEKLALPLFQQYMQKGRPVGILFADADHLKYINDNFGHDMGNLAIRSIASVIQQQCPVGSISMRYGGDEFVCVIPDYSQSKIQQLKESILASLEEFSSTSRTVFPLEASIGFVVADDPVFSLNDYINLADEKMYAEKKERKATRQ</sequence>
<keyword evidence="2" id="KW-0548">Nucleotidyltransferase</keyword>
<reference evidence="2 3" key="1">
    <citation type="submission" date="2015-09" db="EMBL/GenBank/DDBJ databases">
        <authorList>
            <consortium name="Pathogen Informatics"/>
        </authorList>
    </citation>
    <scope>NUCLEOTIDE SEQUENCE [LARGE SCALE GENOMIC DNA]</scope>
    <source>
        <strain evidence="2 3">2789STDY5608837</strain>
    </source>
</reference>
<dbReference type="SMART" id="SM00267">
    <property type="entry name" value="GGDEF"/>
    <property type="match status" value="1"/>
</dbReference>
<dbReference type="GO" id="GO:0043709">
    <property type="term" value="P:cell adhesion involved in single-species biofilm formation"/>
    <property type="evidence" value="ECO:0007669"/>
    <property type="project" value="TreeGrafter"/>
</dbReference>
<dbReference type="InterPro" id="IPR029787">
    <property type="entry name" value="Nucleotide_cyclase"/>
</dbReference>
<dbReference type="NCBIfam" id="TIGR00254">
    <property type="entry name" value="GGDEF"/>
    <property type="match status" value="1"/>
</dbReference>
<dbReference type="Gene3D" id="3.30.70.270">
    <property type="match status" value="1"/>
</dbReference>
<dbReference type="EMBL" id="CYZD01000003">
    <property type="protein sequence ID" value="CUN77839.1"/>
    <property type="molecule type" value="Genomic_DNA"/>
</dbReference>
<organism evidence="2 3">
    <name type="scientific">Blautia obeum</name>
    <dbReference type="NCBI Taxonomy" id="40520"/>
    <lineage>
        <taxon>Bacteria</taxon>
        <taxon>Bacillati</taxon>
        <taxon>Bacillota</taxon>
        <taxon>Clostridia</taxon>
        <taxon>Lachnospirales</taxon>
        <taxon>Lachnospiraceae</taxon>
        <taxon>Blautia</taxon>
    </lineage>
</organism>
<dbReference type="RefSeq" id="WP_055065779.1">
    <property type="nucleotide sequence ID" value="NZ_CYZD01000003.1"/>
</dbReference>
<dbReference type="InterPro" id="IPR050469">
    <property type="entry name" value="Diguanylate_Cyclase"/>
</dbReference>
<keyword evidence="2" id="KW-0808">Transferase</keyword>
<dbReference type="PANTHER" id="PTHR45138">
    <property type="entry name" value="REGULATORY COMPONENTS OF SENSORY TRANSDUCTION SYSTEM"/>
    <property type="match status" value="1"/>
</dbReference>
<proteinExistence type="predicted"/>
<dbReference type="GO" id="GO:0005886">
    <property type="term" value="C:plasma membrane"/>
    <property type="evidence" value="ECO:0007669"/>
    <property type="project" value="TreeGrafter"/>
</dbReference>
<feature type="domain" description="GGDEF" evidence="1">
    <location>
        <begin position="116"/>
        <end position="244"/>
    </location>
</feature>
<dbReference type="InterPro" id="IPR000160">
    <property type="entry name" value="GGDEF_dom"/>
</dbReference>
<evidence type="ECO:0000313" key="3">
    <source>
        <dbReference type="Proteomes" id="UP000095409"/>
    </source>
</evidence>
<dbReference type="CDD" id="cd01949">
    <property type="entry name" value="GGDEF"/>
    <property type="match status" value="1"/>
</dbReference>
<dbReference type="AlphaFoldDB" id="A0A173ZQA6"/>
<dbReference type="EC" id="2.7.7.65" evidence="2"/>
<name>A0A173ZQA6_9FIRM</name>
<dbReference type="Proteomes" id="UP000095409">
    <property type="component" value="Unassembled WGS sequence"/>
</dbReference>
<protein>
    <submittedName>
        <fullName evidence="2">Probable diguanylate cyclase YeaP</fullName>
        <ecNumber evidence="2">2.7.7.65</ecNumber>
    </submittedName>
</protein>
<dbReference type="Pfam" id="PF00990">
    <property type="entry name" value="GGDEF"/>
    <property type="match status" value="1"/>
</dbReference>
<evidence type="ECO:0000259" key="1">
    <source>
        <dbReference type="PROSITE" id="PS50887"/>
    </source>
</evidence>
<dbReference type="InterPro" id="IPR043128">
    <property type="entry name" value="Rev_trsase/Diguanyl_cyclase"/>
</dbReference>
<dbReference type="SUPFAM" id="SSF55073">
    <property type="entry name" value="Nucleotide cyclase"/>
    <property type="match status" value="1"/>
</dbReference>
<evidence type="ECO:0000313" key="2">
    <source>
        <dbReference type="EMBL" id="CUN77839.1"/>
    </source>
</evidence>
<gene>
    <name evidence="2" type="primary">yeaP</name>
    <name evidence="2" type="ORF">ERS852394_00883</name>
</gene>
<dbReference type="PANTHER" id="PTHR45138:SF6">
    <property type="entry name" value="DIGUANYLATE CYCLASE DGCN"/>
    <property type="match status" value="1"/>
</dbReference>
<dbReference type="PROSITE" id="PS50887">
    <property type="entry name" value="GGDEF"/>
    <property type="match status" value="1"/>
</dbReference>